<dbReference type="SUPFAM" id="SSF53383">
    <property type="entry name" value="PLP-dependent transferases"/>
    <property type="match status" value="1"/>
</dbReference>
<sequence length="903" mass="100555">MAPASALLWRSLRTHQIYGANTEVGKTIFTTTLSKTAQILWPRENVAYLKPVSTGPLDEADERYVLLPIHVHTFAPKTRFHTLYQYDLAESPHSAAPASGRTIASFEALKIRGYDVEAVLLFRERQYQNYIYLAEYFEKHHGVKLGTIEAPPRRLPNVDEDIEAMKEFYNSQSTSSSPQEILSHLDSRHKIRIERLEEMAEKAHKTIWYPFTQQQLLSPANITPIDSAHGNFFQTHNKTGPTPSADQGPQNLLNPSFDGSASWWTQGLGHSNTQLTLAAAYAAGRYGHVMFAQAIHEPALKLAESMLEGAHAASPASRFSRVFYTDNGSSGCEVAVKMALRAARNRYGWSPRDNIEIIGLKGSYHGDTIGVMDCADPNVYNEKVEWYRGRGFWFEYPTVIFKDGFWKVEIPEEWSDSSCKNKGFSALGDLFDFSTREGRGDERAYENLIIQTLEKLKSAGRKFGALVMEPVVLGAGGMRLVDPLFQRTLVKVVRQNPHSFGSSLPGSQTTSSDWSGLPVFFDEVFTGLYRLGNFSSGSMLQVDADIVVNAKLLTGGALPMCTTMTSESIFESFLSGDKSDALLHGHSYTAHPMGCQVGVESIKALRELSEGSSWDTFKDNWEQEGSHSKDRNVWSVWPIEFVKSLPGDYVEGAWALGSVLAIYVRDSAGLGYKSTASMALHENLLRSLDGWNIHNRILGNVLYLMSSHIPWVLDNVGTDDSQASLGRLCGHIARQNPQSKAIIESLAQNDSTNVLADDVLVLFNGPVHHYVTAKFYKKTKPETGKTVPTWDYEAFKDFLSAQLDKLSNHCETSIMGYGKEGQDAPWKVTDAPERYIDLMMKNIIGIEIEITSIAGRFKWSQEKIKGDRDGIIEGFASLPSPYASELAEKVANQARIFDAAKEK</sequence>
<keyword evidence="5" id="KW-1185">Reference proteome</keyword>
<keyword evidence="3" id="KW-0808">Transferase</keyword>
<dbReference type="InterPro" id="IPR012349">
    <property type="entry name" value="Split_barrel_FMN-bd"/>
</dbReference>
<dbReference type="InterPro" id="IPR027417">
    <property type="entry name" value="P-loop_NTPase"/>
</dbReference>
<dbReference type="GO" id="GO:0030170">
    <property type="term" value="F:pyridoxal phosphate binding"/>
    <property type="evidence" value="ECO:0007669"/>
    <property type="project" value="InterPro"/>
</dbReference>
<keyword evidence="2" id="KW-0032">Aminotransferase</keyword>
<comment type="caution">
    <text evidence="4">The sequence shown here is derived from an EMBL/GenBank/DDBJ whole genome shotgun (WGS) entry which is preliminary data.</text>
</comment>
<comment type="subcellular location">
    <subcellularLocation>
        <location evidence="1">Mitochondrion</location>
    </subcellularLocation>
</comment>
<evidence type="ECO:0008006" key="6">
    <source>
        <dbReference type="Google" id="ProtNLM"/>
    </source>
</evidence>
<dbReference type="PANTHER" id="PTHR42684:SF3">
    <property type="entry name" value="ADENOSYLMETHIONINE-8-AMINO-7-OXONONANOATE AMINOTRANSFERASE"/>
    <property type="match status" value="1"/>
</dbReference>
<name>A0A0F8CSA9_CERFI</name>
<dbReference type="Pfam" id="PF04299">
    <property type="entry name" value="FMN_bind_2"/>
    <property type="match status" value="1"/>
</dbReference>
<proteinExistence type="predicted"/>
<dbReference type="InterPro" id="IPR049704">
    <property type="entry name" value="Aminotrans_3_PPA_site"/>
</dbReference>
<dbReference type="InterPro" id="IPR007396">
    <property type="entry name" value="TR_PAI2-type"/>
</dbReference>
<dbReference type="AlphaFoldDB" id="A0A0F8CSA9"/>
<dbReference type="EMBL" id="LBBL01000223">
    <property type="protein sequence ID" value="KKF93607.1"/>
    <property type="molecule type" value="Genomic_DNA"/>
</dbReference>
<dbReference type="InterPro" id="IPR015424">
    <property type="entry name" value="PyrdxlP-dep_Trfase"/>
</dbReference>
<dbReference type="GO" id="GO:0009102">
    <property type="term" value="P:biotin biosynthetic process"/>
    <property type="evidence" value="ECO:0007669"/>
    <property type="project" value="TreeGrafter"/>
</dbReference>
<dbReference type="OrthoDB" id="425114at2759"/>
<dbReference type="InterPro" id="IPR015421">
    <property type="entry name" value="PyrdxlP-dep_Trfase_major"/>
</dbReference>
<evidence type="ECO:0000256" key="2">
    <source>
        <dbReference type="ARBA" id="ARBA00022576"/>
    </source>
</evidence>
<dbReference type="PANTHER" id="PTHR42684">
    <property type="entry name" value="ADENOSYLMETHIONINE-8-AMINO-7-OXONONANOATE AMINOTRANSFERASE"/>
    <property type="match status" value="1"/>
</dbReference>
<dbReference type="GO" id="GO:0004015">
    <property type="term" value="F:adenosylmethionine-8-amino-7-oxononanoate transaminase activity"/>
    <property type="evidence" value="ECO:0007669"/>
    <property type="project" value="TreeGrafter"/>
</dbReference>
<evidence type="ECO:0000313" key="4">
    <source>
        <dbReference type="EMBL" id="KKF93607.1"/>
    </source>
</evidence>
<protein>
    <recommendedName>
        <fullName evidence="6">Adenosylmethionine-8-amino-7-oxononanoate aminotransferase</fullName>
    </recommendedName>
</protein>
<dbReference type="Gene3D" id="3.40.50.300">
    <property type="entry name" value="P-loop containing nucleotide triphosphate hydrolases"/>
    <property type="match status" value="2"/>
</dbReference>
<evidence type="ECO:0000313" key="5">
    <source>
        <dbReference type="Proteomes" id="UP000034841"/>
    </source>
</evidence>
<dbReference type="Proteomes" id="UP000034841">
    <property type="component" value="Unassembled WGS sequence"/>
</dbReference>
<dbReference type="SUPFAM" id="SSF50475">
    <property type="entry name" value="FMN-binding split barrel"/>
    <property type="match status" value="1"/>
</dbReference>
<dbReference type="Gene3D" id="2.30.110.10">
    <property type="entry name" value="Electron Transport, Fmn-binding Protein, Chain A"/>
    <property type="match status" value="1"/>
</dbReference>
<evidence type="ECO:0000256" key="3">
    <source>
        <dbReference type="ARBA" id="ARBA00022679"/>
    </source>
</evidence>
<dbReference type="GO" id="GO:0005739">
    <property type="term" value="C:mitochondrion"/>
    <property type="evidence" value="ECO:0007669"/>
    <property type="project" value="UniProtKB-SubCell"/>
</dbReference>
<dbReference type="GO" id="GO:0004141">
    <property type="term" value="F:dethiobiotin synthase activity"/>
    <property type="evidence" value="ECO:0007669"/>
    <property type="project" value="TreeGrafter"/>
</dbReference>
<reference evidence="4 5" key="1">
    <citation type="submission" date="2015-04" db="EMBL/GenBank/DDBJ databases">
        <title>Genome sequence of Ceratocystis platani, a major pathogen of plane trees.</title>
        <authorList>
            <person name="Belbahri L."/>
        </authorList>
    </citation>
    <scope>NUCLEOTIDE SEQUENCE [LARGE SCALE GENOMIC DNA]</scope>
    <source>
        <strain evidence="4 5">CFO</strain>
    </source>
</reference>
<dbReference type="CDD" id="cd03109">
    <property type="entry name" value="DTBS"/>
    <property type="match status" value="1"/>
</dbReference>
<accession>A0A0F8CSA9</accession>
<dbReference type="Pfam" id="PF00202">
    <property type="entry name" value="Aminotran_3"/>
    <property type="match status" value="2"/>
</dbReference>
<dbReference type="Gene3D" id="3.40.640.10">
    <property type="entry name" value="Type I PLP-dependent aspartate aminotransferase-like (Major domain)"/>
    <property type="match status" value="1"/>
</dbReference>
<dbReference type="FunFam" id="3.90.1150.10:FF:000080">
    <property type="entry name" value="Bifunctional dethiobiotin synthetase/adenosylmethionine-8-amino-7-oxononanoate aminotransferase"/>
    <property type="match status" value="1"/>
</dbReference>
<dbReference type="InterPro" id="IPR005814">
    <property type="entry name" value="Aminotrans_3"/>
</dbReference>
<dbReference type="PROSITE" id="PS00600">
    <property type="entry name" value="AA_TRANSFER_CLASS_3"/>
    <property type="match status" value="1"/>
</dbReference>
<gene>
    <name evidence="4" type="ORF">CFO_g4044</name>
</gene>
<organism evidence="4 5">
    <name type="scientific">Ceratocystis fimbriata f. sp. platani</name>
    <dbReference type="NCBI Taxonomy" id="88771"/>
    <lineage>
        <taxon>Eukaryota</taxon>
        <taxon>Fungi</taxon>
        <taxon>Dikarya</taxon>
        <taxon>Ascomycota</taxon>
        <taxon>Pezizomycotina</taxon>
        <taxon>Sordariomycetes</taxon>
        <taxon>Hypocreomycetidae</taxon>
        <taxon>Microascales</taxon>
        <taxon>Ceratocystidaceae</taxon>
        <taxon>Ceratocystis</taxon>
    </lineage>
</organism>
<evidence type="ECO:0000256" key="1">
    <source>
        <dbReference type="ARBA" id="ARBA00004173"/>
    </source>
</evidence>